<reference evidence="2" key="1">
    <citation type="submission" date="2022-08" db="EMBL/GenBank/DDBJ databases">
        <authorList>
            <person name="Kallberg Y."/>
            <person name="Tangrot J."/>
            <person name="Rosling A."/>
        </authorList>
    </citation>
    <scope>NUCLEOTIDE SEQUENCE</scope>
    <source>
        <strain evidence="2">Wild A</strain>
    </source>
</reference>
<evidence type="ECO:0000313" key="3">
    <source>
        <dbReference type="Proteomes" id="UP001153678"/>
    </source>
</evidence>
<gene>
    <name evidence="2" type="ORF">FWILDA_LOCUS17194</name>
</gene>
<dbReference type="AlphaFoldDB" id="A0A9W4WYU1"/>
<evidence type="ECO:0000256" key="1">
    <source>
        <dbReference type="SAM" id="MobiDB-lite"/>
    </source>
</evidence>
<feature type="region of interest" description="Disordered" evidence="1">
    <location>
        <begin position="97"/>
        <end position="123"/>
    </location>
</feature>
<evidence type="ECO:0000313" key="2">
    <source>
        <dbReference type="EMBL" id="CAI2195670.1"/>
    </source>
</evidence>
<sequence length="184" mass="21291">MSKCQAKVEKTVPRSIWGVTKKMENCPKDAKGEGFFCEVHGCFDCSCKPVGNCSEYEGVKLCLVCQGKREFKKKAEEERKKKIIEEDRKAFRKEQKEAEEKEAFRKKKEELEEQERLRKEAEEEREREFKKFSNLHNQVQQAIKKAQADQELRQAKTLAGQEINQFLQAAPGIDSTELGTINAN</sequence>
<protein>
    <submittedName>
        <fullName evidence="2">13110_t:CDS:1</fullName>
    </submittedName>
</protein>
<organism evidence="2 3">
    <name type="scientific">Funneliformis geosporum</name>
    <dbReference type="NCBI Taxonomy" id="1117311"/>
    <lineage>
        <taxon>Eukaryota</taxon>
        <taxon>Fungi</taxon>
        <taxon>Fungi incertae sedis</taxon>
        <taxon>Mucoromycota</taxon>
        <taxon>Glomeromycotina</taxon>
        <taxon>Glomeromycetes</taxon>
        <taxon>Glomerales</taxon>
        <taxon>Glomeraceae</taxon>
        <taxon>Funneliformis</taxon>
    </lineage>
</organism>
<dbReference type="Proteomes" id="UP001153678">
    <property type="component" value="Unassembled WGS sequence"/>
</dbReference>
<accession>A0A9W4WYU1</accession>
<keyword evidence="3" id="KW-1185">Reference proteome</keyword>
<dbReference type="EMBL" id="CAMKVN010012804">
    <property type="protein sequence ID" value="CAI2195670.1"/>
    <property type="molecule type" value="Genomic_DNA"/>
</dbReference>
<comment type="caution">
    <text evidence="2">The sequence shown here is derived from an EMBL/GenBank/DDBJ whole genome shotgun (WGS) entry which is preliminary data.</text>
</comment>
<name>A0A9W4WYU1_9GLOM</name>
<proteinExistence type="predicted"/>